<name>A0ABT5KGN0_9BURK</name>
<reference evidence="2 3" key="1">
    <citation type="submission" date="2022-10" db="EMBL/GenBank/DDBJ databases">
        <title>Paucibacter sp. hw1 Genome sequencing.</title>
        <authorList>
            <person name="Park S."/>
        </authorList>
    </citation>
    <scope>NUCLEOTIDE SEQUENCE [LARGE SCALE GENOMIC DNA]</scope>
    <source>
        <strain evidence="3">hw1</strain>
    </source>
</reference>
<sequence>MTRIAYSSTAAVLLALAFSHSAVEAQSRVQYGRITNVTATQVNSGSAQTVGTLVGGGVGLASGSGQSGSNRALRTVGGAAAGRGIGNLAGRTQAFEYTVLIGGTSTVRIVSDQVGKRVGDCVAIEQGQFSNIRLVDDARCNPPPARTVAPAPHPAREAAQPVTPVTVTPAAVESASACDQAKDMLLRAETDEAFTLAERRMRLLCGE</sequence>
<evidence type="ECO:0000313" key="2">
    <source>
        <dbReference type="EMBL" id="MDC8773077.1"/>
    </source>
</evidence>
<organism evidence="2 3">
    <name type="scientific">Roseateles albus</name>
    <dbReference type="NCBI Taxonomy" id="2987525"/>
    <lineage>
        <taxon>Bacteria</taxon>
        <taxon>Pseudomonadati</taxon>
        <taxon>Pseudomonadota</taxon>
        <taxon>Betaproteobacteria</taxon>
        <taxon>Burkholderiales</taxon>
        <taxon>Sphaerotilaceae</taxon>
        <taxon>Roseateles</taxon>
    </lineage>
</organism>
<comment type="caution">
    <text evidence="2">The sequence shown here is derived from an EMBL/GenBank/DDBJ whole genome shotgun (WGS) entry which is preliminary data.</text>
</comment>
<keyword evidence="1" id="KW-0732">Signal</keyword>
<proteinExistence type="predicted"/>
<feature type="signal peptide" evidence="1">
    <location>
        <begin position="1"/>
        <end position="25"/>
    </location>
</feature>
<evidence type="ECO:0000256" key="1">
    <source>
        <dbReference type="SAM" id="SignalP"/>
    </source>
</evidence>
<evidence type="ECO:0008006" key="4">
    <source>
        <dbReference type="Google" id="ProtNLM"/>
    </source>
</evidence>
<accession>A0ABT5KGN0</accession>
<dbReference type="EMBL" id="JAQQXT010000010">
    <property type="protein sequence ID" value="MDC8773077.1"/>
    <property type="molecule type" value="Genomic_DNA"/>
</dbReference>
<protein>
    <recommendedName>
        <fullName evidence="4">Glycine zipper 2TM domain-containing protein</fullName>
    </recommendedName>
</protein>
<keyword evidence="3" id="KW-1185">Reference proteome</keyword>
<evidence type="ECO:0000313" key="3">
    <source>
        <dbReference type="Proteomes" id="UP001221189"/>
    </source>
</evidence>
<feature type="chain" id="PRO_5047137559" description="Glycine zipper 2TM domain-containing protein" evidence="1">
    <location>
        <begin position="26"/>
        <end position="207"/>
    </location>
</feature>
<gene>
    <name evidence="2" type="ORF">PRZ03_15930</name>
</gene>
<dbReference type="RefSeq" id="WP_273601258.1">
    <property type="nucleotide sequence ID" value="NZ_JAQQXT010000010.1"/>
</dbReference>
<dbReference type="Proteomes" id="UP001221189">
    <property type="component" value="Unassembled WGS sequence"/>
</dbReference>